<dbReference type="Gene3D" id="3.30.200.20">
    <property type="entry name" value="Phosphorylase Kinase, domain 1"/>
    <property type="match status" value="1"/>
</dbReference>
<feature type="transmembrane region" description="Helical" evidence="2">
    <location>
        <begin position="300"/>
        <end position="323"/>
    </location>
</feature>
<feature type="domain" description="Aminoglycoside phosphotransferase" evidence="3">
    <location>
        <begin position="36"/>
        <end position="275"/>
    </location>
</feature>
<evidence type="ECO:0000313" key="5">
    <source>
        <dbReference type="Proteomes" id="UP001431776"/>
    </source>
</evidence>
<evidence type="ECO:0000256" key="1">
    <source>
        <dbReference type="ARBA" id="ARBA00038240"/>
    </source>
</evidence>
<evidence type="ECO:0000256" key="2">
    <source>
        <dbReference type="SAM" id="Phobius"/>
    </source>
</evidence>
<dbReference type="SUPFAM" id="SSF56112">
    <property type="entry name" value="Protein kinase-like (PK-like)"/>
    <property type="match status" value="1"/>
</dbReference>
<comment type="caution">
    <text evidence="4">The sequence shown here is derived from an EMBL/GenBank/DDBJ whole genome shotgun (WGS) entry which is preliminary data.</text>
</comment>
<organism evidence="4 5">
    <name type="scientific">Anaerobaca lacustris</name>
    <dbReference type="NCBI Taxonomy" id="3044600"/>
    <lineage>
        <taxon>Bacteria</taxon>
        <taxon>Pseudomonadati</taxon>
        <taxon>Planctomycetota</taxon>
        <taxon>Phycisphaerae</taxon>
        <taxon>Sedimentisphaerales</taxon>
        <taxon>Anaerobacaceae</taxon>
        <taxon>Anaerobaca</taxon>
    </lineage>
</organism>
<gene>
    <name evidence="4" type="ORF">QJ522_02880</name>
</gene>
<accession>A0AAW6TS12</accession>
<dbReference type="AlphaFoldDB" id="A0AAW6TS12"/>
<protein>
    <submittedName>
        <fullName evidence="4">Phosphotransferase</fullName>
    </submittedName>
</protein>
<dbReference type="Proteomes" id="UP001431776">
    <property type="component" value="Unassembled WGS sequence"/>
</dbReference>
<keyword evidence="2" id="KW-1133">Transmembrane helix</keyword>
<name>A0AAW6TS12_9BACT</name>
<sequence>MPRGGANFASEELVRVLSHYDVGVVHRVRSLSAGNRRAPKVIVHADKGTFLLKRRPKGRDDAGRVAFAHAVQRHLSARAFPVTSLVPTSDDRKTVLSIDNHIYELFTFVTGSRCDASPEAIADAGRQLAHLHVCLRDFAHDYEPFRGSFHDSATVRQHLRMIRTDKRTGSLERAAAVTESLIVRYDRSSNRVNRLGYASWKRQVIHGDWHPGNLLFSDRKVVGVVDFDSIRIAPPATDLANGMLQFSIIGDSPDPTEWSEAFDQERLMQFLAGYREVVPLGKRKLYSLVDLMIEAMIAEAVLPVAATGFFGDHSGLGFLRMIVRKTKWLRRHRKELTETMLA</sequence>
<keyword evidence="2" id="KW-0472">Membrane</keyword>
<dbReference type="Gene3D" id="3.90.1200.10">
    <property type="match status" value="1"/>
</dbReference>
<dbReference type="InterPro" id="IPR011009">
    <property type="entry name" value="Kinase-like_dom_sf"/>
</dbReference>
<keyword evidence="2" id="KW-0812">Transmembrane</keyword>
<dbReference type="InterPro" id="IPR050249">
    <property type="entry name" value="Pseudomonas-type_ThrB"/>
</dbReference>
<dbReference type="GO" id="GO:0019202">
    <property type="term" value="F:amino acid kinase activity"/>
    <property type="evidence" value="ECO:0007669"/>
    <property type="project" value="TreeGrafter"/>
</dbReference>
<dbReference type="EMBL" id="JASCXX010000002">
    <property type="protein sequence ID" value="MDI6447977.1"/>
    <property type="molecule type" value="Genomic_DNA"/>
</dbReference>
<evidence type="ECO:0000259" key="3">
    <source>
        <dbReference type="Pfam" id="PF01636"/>
    </source>
</evidence>
<dbReference type="PANTHER" id="PTHR21064:SF6">
    <property type="entry name" value="AMINOGLYCOSIDE PHOSPHOTRANSFERASE DOMAIN-CONTAINING PROTEIN"/>
    <property type="match status" value="1"/>
</dbReference>
<dbReference type="Pfam" id="PF01636">
    <property type="entry name" value="APH"/>
    <property type="match status" value="1"/>
</dbReference>
<comment type="similarity">
    <text evidence="1">Belongs to the pseudomonas-type ThrB family.</text>
</comment>
<reference evidence="4" key="1">
    <citation type="submission" date="2023-05" db="EMBL/GenBank/DDBJ databases">
        <title>Anaerotaeda fermentans gen. nov., sp. nov., a novel anaerobic planctomycete of the new family within the order Sedimentisphaerales isolated from Taman Peninsula, Russia.</title>
        <authorList>
            <person name="Khomyakova M.A."/>
            <person name="Merkel A.Y."/>
            <person name="Slobodkin A.I."/>
        </authorList>
    </citation>
    <scope>NUCLEOTIDE SEQUENCE</scope>
    <source>
        <strain evidence="4">M17dextr</strain>
    </source>
</reference>
<proteinExistence type="inferred from homology"/>
<keyword evidence="5" id="KW-1185">Reference proteome</keyword>
<dbReference type="InterPro" id="IPR002575">
    <property type="entry name" value="Aminoglycoside_PTrfase"/>
</dbReference>
<dbReference type="RefSeq" id="WP_349243388.1">
    <property type="nucleotide sequence ID" value="NZ_JASCXX010000002.1"/>
</dbReference>
<evidence type="ECO:0000313" key="4">
    <source>
        <dbReference type="EMBL" id="MDI6447977.1"/>
    </source>
</evidence>
<dbReference type="PANTHER" id="PTHR21064">
    <property type="entry name" value="AMINOGLYCOSIDE PHOSPHOTRANSFERASE DOMAIN-CONTAINING PROTEIN-RELATED"/>
    <property type="match status" value="1"/>
</dbReference>